<gene>
    <name evidence="7" type="ORF">HA482_05895</name>
</gene>
<keyword evidence="8" id="KW-1185">Reference proteome</keyword>
<feature type="transmembrane region" description="Helical" evidence="5">
    <location>
        <begin position="173"/>
        <end position="193"/>
    </location>
</feature>
<dbReference type="InterPro" id="IPR020846">
    <property type="entry name" value="MFS_dom"/>
</dbReference>
<feature type="transmembrane region" description="Helical" evidence="5">
    <location>
        <begin position="391"/>
        <end position="411"/>
    </location>
</feature>
<feature type="transmembrane region" description="Helical" evidence="5">
    <location>
        <begin position="301"/>
        <end position="319"/>
    </location>
</feature>
<evidence type="ECO:0000313" key="7">
    <source>
        <dbReference type="EMBL" id="MBC9977750.1"/>
    </source>
</evidence>
<keyword evidence="2 5" id="KW-0812">Transmembrane</keyword>
<evidence type="ECO:0000256" key="3">
    <source>
        <dbReference type="ARBA" id="ARBA00022989"/>
    </source>
</evidence>
<reference evidence="7 8" key="1">
    <citation type="journal article" date="2020" name="Arch. Microbiol.">
        <title>Bradyrhizobium campsiandrae sp. nov., a nitrogen-fixing bacterial strain isolated from a native leguminous tree from the Amazon adapted to flooded conditions.</title>
        <authorList>
            <person name="Cabral Michel D."/>
            <person name="Martins da Costa E."/>
            <person name="Azarias Guimaraes A."/>
            <person name="Soares de Carvalho T."/>
            <person name="Santos de Castro Caputo P."/>
            <person name="Willems A."/>
            <person name="de Souza Moreira F.M."/>
        </authorList>
    </citation>
    <scope>NUCLEOTIDE SEQUENCE [LARGE SCALE GENOMIC DNA]</scope>
    <source>
        <strain evidence="8">INPA 384B</strain>
    </source>
</reference>
<dbReference type="EMBL" id="JAATTO010000007">
    <property type="protein sequence ID" value="MBC9977750.1"/>
    <property type="molecule type" value="Genomic_DNA"/>
</dbReference>
<accession>A0ABR7U148</accession>
<evidence type="ECO:0000259" key="6">
    <source>
        <dbReference type="PROSITE" id="PS50850"/>
    </source>
</evidence>
<feature type="transmembrane region" description="Helical" evidence="5">
    <location>
        <begin position="141"/>
        <end position="161"/>
    </location>
</feature>
<feature type="transmembrane region" description="Helical" evidence="5">
    <location>
        <begin position="110"/>
        <end position="129"/>
    </location>
</feature>
<dbReference type="Proteomes" id="UP000639516">
    <property type="component" value="Unassembled WGS sequence"/>
</dbReference>
<organism evidence="7 8">
    <name type="scientific">Bradyrhizobium campsiandrae</name>
    <dbReference type="NCBI Taxonomy" id="1729892"/>
    <lineage>
        <taxon>Bacteria</taxon>
        <taxon>Pseudomonadati</taxon>
        <taxon>Pseudomonadota</taxon>
        <taxon>Alphaproteobacteria</taxon>
        <taxon>Hyphomicrobiales</taxon>
        <taxon>Nitrobacteraceae</taxon>
        <taxon>Bradyrhizobium</taxon>
    </lineage>
</organism>
<dbReference type="SUPFAM" id="SSF103473">
    <property type="entry name" value="MFS general substrate transporter"/>
    <property type="match status" value="1"/>
</dbReference>
<proteinExistence type="predicted"/>
<evidence type="ECO:0000256" key="2">
    <source>
        <dbReference type="ARBA" id="ARBA00022692"/>
    </source>
</evidence>
<evidence type="ECO:0000256" key="1">
    <source>
        <dbReference type="ARBA" id="ARBA00004141"/>
    </source>
</evidence>
<dbReference type="InterPro" id="IPR011701">
    <property type="entry name" value="MFS"/>
</dbReference>
<sequence>MSLSGASPLGPSTALTVRVTALSFLLMVADSYDVAALSFAVPDMIRTWKVDKLAVGGVFSAGLLGLLAGSILFGYVGDRWGRKTAIAIGSVLFGVVTYATGWATSLDQLLAYRFVACIGLGGAVPNAVALTNEFAPKHLRVTAITIIFAGYAIGGTFGGIVSAQLVPAHGWPIIFHVGGAASLMLTVALIAMLPESQSFLAATAARTNAASLVVGGAETQSISPFVQLFGDGRSIMTPLLWIVYVANSITLFALVSWLPVLIETAGLPRSAAALALSCFFLGGAAGGLVVGYIIDRSGLRALVGSALIACPVVASLGLLNSSEALLLAAATAAGFFTIGVQNSLHGVAGSIYPTSIRANGLGWALGIGKVGSIIGPFIGGILLSISLPVAQLFWAAAFPIGIVAIASFFLMRIYDRSIHVETLSPEGDGQPSAASA</sequence>
<evidence type="ECO:0000256" key="4">
    <source>
        <dbReference type="ARBA" id="ARBA00023136"/>
    </source>
</evidence>
<comment type="subcellular location">
    <subcellularLocation>
        <location evidence="1">Membrane</location>
        <topology evidence="1">Multi-pass membrane protein</topology>
    </subcellularLocation>
</comment>
<dbReference type="RefSeq" id="WP_188103267.1">
    <property type="nucleotide sequence ID" value="NZ_JAANIH010000031.1"/>
</dbReference>
<keyword evidence="3 5" id="KW-1133">Transmembrane helix</keyword>
<protein>
    <submittedName>
        <fullName evidence="7">MFS transporter</fullName>
    </submittedName>
</protein>
<dbReference type="PANTHER" id="PTHR23508">
    <property type="entry name" value="CARBOXYLIC ACID TRANSPORTER PROTEIN HOMOLOG"/>
    <property type="match status" value="1"/>
</dbReference>
<dbReference type="InterPro" id="IPR036259">
    <property type="entry name" value="MFS_trans_sf"/>
</dbReference>
<feature type="transmembrane region" description="Helical" evidence="5">
    <location>
        <begin position="325"/>
        <end position="348"/>
    </location>
</feature>
<dbReference type="PROSITE" id="PS50850">
    <property type="entry name" value="MFS"/>
    <property type="match status" value="1"/>
</dbReference>
<name>A0ABR7U148_9BRAD</name>
<feature type="transmembrane region" description="Helical" evidence="5">
    <location>
        <begin position="239"/>
        <end position="260"/>
    </location>
</feature>
<evidence type="ECO:0000313" key="8">
    <source>
        <dbReference type="Proteomes" id="UP000639516"/>
    </source>
</evidence>
<keyword evidence="4 5" id="KW-0472">Membrane</keyword>
<feature type="transmembrane region" description="Helical" evidence="5">
    <location>
        <begin position="21"/>
        <end position="41"/>
    </location>
</feature>
<feature type="transmembrane region" description="Helical" evidence="5">
    <location>
        <begin position="272"/>
        <end position="294"/>
    </location>
</feature>
<feature type="transmembrane region" description="Helical" evidence="5">
    <location>
        <begin position="85"/>
        <end position="104"/>
    </location>
</feature>
<feature type="domain" description="Major facilitator superfamily (MFS) profile" evidence="6">
    <location>
        <begin position="19"/>
        <end position="415"/>
    </location>
</feature>
<feature type="transmembrane region" description="Helical" evidence="5">
    <location>
        <begin position="53"/>
        <end position="73"/>
    </location>
</feature>
<dbReference type="PANTHER" id="PTHR23508:SF10">
    <property type="entry name" value="CARBOXYLIC ACID TRANSPORTER PROTEIN HOMOLOG"/>
    <property type="match status" value="1"/>
</dbReference>
<dbReference type="Gene3D" id="1.20.1250.20">
    <property type="entry name" value="MFS general substrate transporter like domains"/>
    <property type="match status" value="2"/>
</dbReference>
<feature type="transmembrane region" description="Helical" evidence="5">
    <location>
        <begin position="360"/>
        <end position="385"/>
    </location>
</feature>
<dbReference type="Pfam" id="PF07690">
    <property type="entry name" value="MFS_1"/>
    <property type="match status" value="1"/>
</dbReference>
<evidence type="ECO:0000256" key="5">
    <source>
        <dbReference type="SAM" id="Phobius"/>
    </source>
</evidence>
<comment type="caution">
    <text evidence="7">The sequence shown here is derived from an EMBL/GenBank/DDBJ whole genome shotgun (WGS) entry which is preliminary data.</text>
</comment>